<gene>
    <name evidence="1" type="ORF">Phou_050680</name>
</gene>
<dbReference type="SUPFAM" id="SSF48371">
    <property type="entry name" value="ARM repeat"/>
    <property type="match status" value="1"/>
</dbReference>
<evidence type="ECO:0000313" key="2">
    <source>
        <dbReference type="Proteomes" id="UP000482800"/>
    </source>
</evidence>
<dbReference type="AlphaFoldDB" id="A0A6V8KEW1"/>
<dbReference type="Proteomes" id="UP000482800">
    <property type="component" value="Unassembled WGS sequence"/>
</dbReference>
<dbReference type="RefSeq" id="WP_173059296.1">
    <property type="nucleotide sequence ID" value="NZ_BAABGO010000029.1"/>
</dbReference>
<organism evidence="1 2">
    <name type="scientific">Phytohabitans houttuyneae</name>
    <dbReference type="NCBI Taxonomy" id="1076126"/>
    <lineage>
        <taxon>Bacteria</taxon>
        <taxon>Bacillati</taxon>
        <taxon>Actinomycetota</taxon>
        <taxon>Actinomycetes</taxon>
        <taxon>Micromonosporales</taxon>
        <taxon>Micromonosporaceae</taxon>
    </lineage>
</organism>
<reference evidence="1 2" key="1">
    <citation type="submission" date="2020-03" db="EMBL/GenBank/DDBJ databases">
        <title>Whole genome shotgun sequence of Phytohabitans houttuyneae NBRC 108639.</title>
        <authorList>
            <person name="Komaki H."/>
            <person name="Tamura T."/>
        </authorList>
    </citation>
    <scope>NUCLEOTIDE SEQUENCE [LARGE SCALE GENOMIC DNA]</scope>
    <source>
        <strain evidence="1 2">NBRC 108639</strain>
    </source>
</reference>
<name>A0A6V8KEW1_9ACTN</name>
<evidence type="ECO:0008006" key="3">
    <source>
        <dbReference type="Google" id="ProtNLM"/>
    </source>
</evidence>
<reference evidence="1 2" key="2">
    <citation type="submission" date="2020-03" db="EMBL/GenBank/DDBJ databases">
        <authorList>
            <person name="Ichikawa N."/>
            <person name="Kimura A."/>
            <person name="Kitahashi Y."/>
            <person name="Uohara A."/>
        </authorList>
    </citation>
    <scope>NUCLEOTIDE SEQUENCE [LARGE SCALE GENOMIC DNA]</scope>
    <source>
        <strain evidence="1 2">NBRC 108639</strain>
    </source>
</reference>
<protein>
    <recommendedName>
        <fullName evidence="3">Leucine rich repeat variant</fullName>
    </recommendedName>
</protein>
<evidence type="ECO:0000313" key="1">
    <source>
        <dbReference type="EMBL" id="GFJ80888.1"/>
    </source>
</evidence>
<accession>A0A6V8KEW1</accession>
<sequence>MVPGPLLRRLVDEYPSEVLTHLTYRPEWTDEQFDALVDHPDTNVRAALAESTVLTTEQRLRFLDDPEFRVLYMLLEGAVEPLPEWAYRRLIERDARLRDAIAHSYRLPPELRERLSLAPREADEPAADVEQSPLDRAQAEALAGSDNEWDRFHAAADPRLPADLVAALATDPSPRVRLQVSMRPELTEEQRAAIDYRVEPQDRIHPARWAAETRDPEQQRRCVYSAHIGLRRSVAYNPALPADLIAVLAEDGDYAVRLLLCENHETVSSQTVLRAYLEGQHLTRSQLLHHPAFERIGLARLADDPDPQARCLVVMDPEAPPHLVERLSHDPHPFVRRAVAGDPRLSPDRVLALLEEPVAAERAAASPHLPVSIMERVAVDAATLKDEQVDGTPRVYLGNWKPDQLPDDD</sequence>
<dbReference type="EMBL" id="BLPF01000002">
    <property type="protein sequence ID" value="GFJ80888.1"/>
    <property type="molecule type" value="Genomic_DNA"/>
</dbReference>
<dbReference type="InterPro" id="IPR016024">
    <property type="entry name" value="ARM-type_fold"/>
</dbReference>
<comment type="caution">
    <text evidence="1">The sequence shown here is derived from an EMBL/GenBank/DDBJ whole genome shotgun (WGS) entry which is preliminary data.</text>
</comment>
<proteinExistence type="predicted"/>
<dbReference type="InterPro" id="IPR011989">
    <property type="entry name" value="ARM-like"/>
</dbReference>
<dbReference type="Gene3D" id="1.25.10.10">
    <property type="entry name" value="Leucine-rich Repeat Variant"/>
    <property type="match status" value="2"/>
</dbReference>
<keyword evidence="2" id="KW-1185">Reference proteome</keyword>